<organism evidence="3 4">
    <name type="scientific">Paucilactobacillus nenjiangensis</name>
    <dbReference type="NCBI Taxonomy" id="1296540"/>
    <lineage>
        <taxon>Bacteria</taxon>
        <taxon>Bacillati</taxon>
        <taxon>Bacillota</taxon>
        <taxon>Bacilli</taxon>
        <taxon>Lactobacillales</taxon>
        <taxon>Lactobacillaceae</taxon>
        <taxon>Paucilactobacillus</taxon>
    </lineage>
</organism>
<dbReference type="PANTHER" id="PTHR46558">
    <property type="entry name" value="TRACRIPTIONAL REGULATORY PROTEIN-RELATED-RELATED"/>
    <property type="match status" value="1"/>
</dbReference>
<protein>
    <submittedName>
        <fullName evidence="3">Helix-turn-helix transcriptional regulator</fullName>
    </submittedName>
</protein>
<evidence type="ECO:0000313" key="3">
    <source>
        <dbReference type="EMBL" id="QER67606.1"/>
    </source>
</evidence>
<dbReference type="OrthoDB" id="9805856at2"/>
<accession>A0A5P1X1A5</accession>
<feature type="domain" description="HTH cro/C1-type" evidence="2">
    <location>
        <begin position="6"/>
        <end position="60"/>
    </location>
</feature>
<dbReference type="GO" id="GO:0003677">
    <property type="term" value="F:DNA binding"/>
    <property type="evidence" value="ECO:0007669"/>
    <property type="project" value="UniProtKB-KW"/>
</dbReference>
<dbReference type="InterPro" id="IPR001387">
    <property type="entry name" value="Cro/C1-type_HTH"/>
</dbReference>
<evidence type="ECO:0000259" key="2">
    <source>
        <dbReference type="PROSITE" id="PS50943"/>
    </source>
</evidence>
<name>A0A5P1X1A5_9LACO</name>
<dbReference type="RefSeq" id="WP_150204144.1">
    <property type="nucleotide sequence ID" value="NZ_CP043939.1"/>
</dbReference>
<dbReference type="CDD" id="cd00093">
    <property type="entry name" value="HTH_XRE"/>
    <property type="match status" value="1"/>
</dbReference>
<dbReference type="SMART" id="SM00530">
    <property type="entry name" value="HTH_XRE"/>
    <property type="match status" value="1"/>
</dbReference>
<keyword evidence="1" id="KW-0238">DNA-binding</keyword>
<evidence type="ECO:0000313" key="4">
    <source>
        <dbReference type="Proteomes" id="UP000325295"/>
    </source>
</evidence>
<dbReference type="InterPro" id="IPR010982">
    <property type="entry name" value="Lambda_DNA-bd_dom_sf"/>
</dbReference>
<gene>
    <name evidence="3" type="ORF">F0161_06865</name>
</gene>
<dbReference type="Proteomes" id="UP000325295">
    <property type="component" value="Chromosome"/>
</dbReference>
<dbReference type="PROSITE" id="PS50943">
    <property type="entry name" value="HTH_CROC1"/>
    <property type="match status" value="1"/>
</dbReference>
<sequence>MLGDRLKDLRSSINKTQEMVAADLEISRANYSHLENNRNQPDSETLLKLAGYYKVSTDYLLGNDNVNKSDPTEDIALDDGLDGHKPMTYRGKEIPDADKEILKRILKGLE</sequence>
<reference evidence="3 4" key="1">
    <citation type="submission" date="2019-09" db="EMBL/GenBank/DDBJ databases">
        <title>Complete Genome Sequence of Lactobacillus nenjiangensis SH-Y15, isolated from sauerkraut.</title>
        <authorList>
            <person name="Yang H."/>
        </authorList>
    </citation>
    <scope>NUCLEOTIDE SEQUENCE [LARGE SCALE GENOMIC DNA]</scope>
    <source>
        <strain evidence="3 4">SH-Y15</strain>
    </source>
</reference>
<dbReference type="PANTHER" id="PTHR46558:SF11">
    <property type="entry name" value="HTH-TYPE TRANSCRIPTIONAL REGULATOR XRE"/>
    <property type="match status" value="1"/>
</dbReference>
<dbReference type="KEGG" id="lnn:F0161_06865"/>
<dbReference type="Pfam" id="PF12844">
    <property type="entry name" value="HTH_19"/>
    <property type="match status" value="1"/>
</dbReference>
<proteinExistence type="predicted"/>
<dbReference type="SUPFAM" id="SSF47413">
    <property type="entry name" value="lambda repressor-like DNA-binding domains"/>
    <property type="match status" value="1"/>
</dbReference>
<dbReference type="Gene3D" id="1.10.260.40">
    <property type="entry name" value="lambda repressor-like DNA-binding domains"/>
    <property type="match status" value="1"/>
</dbReference>
<dbReference type="EMBL" id="CP043939">
    <property type="protein sequence ID" value="QER67606.1"/>
    <property type="molecule type" value="Genomic_DNA"/>
</dbReference>
<evidence type="ECO:0000256" key="1">
    <source>
        <dbReference type="ARBA" id="ARBA00023125"/>
    </source>
</evidence>
<dbReference type="AlphaFoldDB" id="A0A5P1X1A5"/>
<keyword evidence="4" id="KW-1185">Reference proteome</keyword>